<accession>A0A4R8QSV0</accession>
<reference evidence="1 2" key="1">
    <citation type="journal article" date="2019" name="Sci. Rep.">
        <title>Extended insight into the Mycobacterium chelonae-abscessus complex through whole genome sequencing of Mycobacterium salmoniphilum outbreak and Mycobacterium salmoniphilum-like strains.</title>
        <authorList>
            <person name="Behra P.R.K."/>
            <person name="Das S."/>
            <person name="Pettersson B.M.F."/>
            <person name="Shirreff L."/>
            <person name="DuCote T."/>
            <person name="Jacobsson K.G."/>
            <person name="Ennis D.G."/>
            <person name="Kirsebom L.A."/>
        </authorList>
    </citation>
    <scope>NUCLEOTIDE SEQUENCE [LARGE SCALE GENOMIC DNA]</scope>
    <source>
        <strain evidence="1 2">CCUG 63697</strain>
    </source>
</reference>
<sequence>MLPLPPLAWPRLVFGLSPPLRGWTCSSVEAIYPETTTETVT</sequence>
<gene>
    <name evidence="1" type="ORF">CCUG63697_04893</name>
</gene>
<organism evidence="1 2">
    <name type="scientific">Mycobacteroides franklinii</name>
    <dbReference type="NCBI Taxonomy" id="948102"/>
    <lineage>
        <taxon>Bacteria</taxon>
        <taxon>Bacillati</taxon>
        <taxon>Actinomycetota</taxon>
        <taxon>Actinomycetes</taxon>
        <taxon>Mycobacteriales</taxon>
        <taxon>Mycobacteriaceae</taxon>
        <taxon>Mycobacteroides</taxon>
    </lineage>
</organism>
<dbReference type="Proteomes" id="UP000295165">
    <property type="component" value="Unassembled WGS sequence"/>
</dbReference>
<name>A0A4R8QSV0_9MYCO</name>
<dbReference type="EMBL" id="PECC01000036">
    <property type="protein sequence ID" value="TDZ47116.1"/>
    <property type="molecule type" value="Genomic_DNA"/>
</dbReference>
<keyword evidence="2" id="KW-1185">Reference proteome</keyword>
<dbReference type="AlphaFoldDB" id="A0A4R8QSV0"/>
<comment type="caution">
    <text evidence="1">The sequence shown here is derived from an EMBL/GenBank/DDBJ whole genome shotgun (WGS) entry which is preliminary data.</text>
</comment>
<protein>
    <submittedName>
        <fullName evidence="1">Uncharacterized protein</fullName>
    </submittedName>
</protein>
<evidence type="ECO:0000313" key="1">
    <source>
        <dbReference type="EMBL" id="TDZ47116.1"/>
    </source>
</evidence>
<proteinExistence type="predicted"/>
<evidence type="ECO:0000313" key="2">
    <source>
        <dbReference type="Proteomes" id="UP000295165"/>
    </source>
</evidence>